<keyword evidence="1" id="KW-0812">Transmembrane</keyword>
<evidence type="ECO:0000313" key="2">
    <source>
        <dbReference type="EMBL" id="RKP19452.1"/>
    </source>
</evidence>
<dbReference type="AlphaFoldDB" id="A0A4P9YK13"/>
<evidence type="ECO:0000313" key="3">
    <source>
        <dbReference type="Proteomes" id="UP000281549"/>
    </source>
</evidence>
<protein>
    <submittedName>
        <fullName evidence="2">Uncharacterized protein</fullName>
    </submittedName>
</protein>
<dbReference type="EMBL" id="ML005220">
    <property type="protein sequence ID" value="RKP19452.1"/>
    <property type="molecule type" value="Genomic_DNA"/>
</dbReference>
<name>A0A4P9YK13_ROZAC</name>
<keyword evidence="1" id="KW-0472">Membrane</keyword>
<dbReference type="Proteomes" id="UP000281549">
    <property type="component" value="Unassembled WGS sequence"/>
</dbReference>
<accession>A0A4P9YK13</accession>
<gene>
    <name evidence="2" type="ORF">ROZALSC1DRAFT_28945</name>
</gene>
<evidence type="ECO:0000256" key="1">
    <source>
        <dbReference type="SAM" id="Phobius"/>
    </source>
</evidence>
<reference evidence="3" key="1">
    <citation type="journal article" date="2018" name="Nat. Microbiol.">
        <title>Leveraging single-cell genomics to expand the fungal tree of life.</title>
        <authorList>
            <person name="Ahrendt S.R."/>
            <person name="Quandt C.A."/>
            <person name="Ciobanu D."/>
            <person name="Clum A."/>
            <person name="Salamov A."/>
            <person name="Andreopoulos B."/>
            <person name="Cheng J.F."/>
            <person name="Woyke T."/>
            <person name="Pelin A."/>
            <person name="Henrissat B."/>
            <person name="Reynolds N.K."/>
            <person name="Benny G.L."/>
            <person name="Smith M.E."/>
            <person name="James T.Y."/>
            <person name="Grigoriev I.V."/>
        </authorList>
    </citation>
    <scope>NUCLEOTIDE SEQUENCE [LARGE SCALE GENOMIC DNA]</scope>
    <source>
        <strain evidence="3">CSF55</strain>
    </source>
</reference>
<keyword evidence="1" id="KW-1133">Transmembrane helix</keyword>
<proteinExistence type="predicted"/>
<organism evidence="2 3">
    <name type="scientific">Rozella allomycis (strain CSF55)</name>
    <dbReference type="NCBI Taxonomy" id="988480"/>
    <lineage>
        <taxon>Eukaryota</taxon>
        <taxon>Fungi</taxon>
        <taxon>Fungi incertae sedis</taxon>
        <taxon>Cryptomycota</taxon>
        <taxon>Cryptomycota incertae sedis</taxon>
        <taxon>Rozella</taxon>
    </lineage>
</organism>
<feature type="transmembrane region" description="Helical" evidence="1">
    <location>
        <begin position="44"/>
        <end position="68"/>
    </location>
</feature>
<sequence>MPHISKDALSEKDGLLFKEMKKVASESTAEKPEPCLPCMFGPPLIISLFGAYYVAERMVLFGSSYLAYQYYKYGKEMIDLEKARAQKRFRTYDFEGLEKKAINAEKEKQQ</sequence>